<name>A0AA89TZ76_STRCU</name>
<reference evidence="1 2" key="1">
    <citation type="submission" date="2020-08" db="EMBL/GenBank/DDBJ databases">
        <title>Sequencing the genomes of 1000 actinobacteria strains.</title>
        <authorList>
            <person name="Klenk H.-P."/>
        </authorList>
    </citation>
    <scope>NUCLEOTIDE SEQUENCE [LARGE SCALE GENOMIC DNA]</scope>
    <source>
        <strain evidence="1 2">DSM 40129</strain>
    </source>
</reference>
<evidence type="ECO:0000313" key="1">
    <source>
        <dbReference type="EMBL" id="MBB5816475.1"/>
    </source>
</evidence>
<gene>
    <name evidence="1" type="ORF">HNR72_007597</name>
</gene>
<dbReference type="GeneID" id="93836246"/>
<dbReference type="RefSeq" id="WP_184854345.1">
    <property type="nucleotide sequence ID" value="NZ_BAABFE010000020.1"/>
</dbReference>
<comment type="caution">
    <text evidence="1">The sequence shown here is derived from an EMBL/GenBank/DDBJ whole genome shotgun (WGS) entry which is preliminary data.</text>
</comment>
<organism evidence="1 2">
    <name type="scientific">Streptomyces collinus</name>
    <dbReference type="NCBI Taxonomy" id="42684"/>
    <lineage>
        <taxon>Bacteria</taxon>
        <taxon>Bacillati</taxon>
        <taxon>Actinomycetota</taxon>
        <taxon>Actinomycetes</taxon>
        <taxon>Kitasatosporales</taxon>
        <taxon>Streptomycetaceae</taxon>
        <taxon>Streptomyces</taxon>
    </lineage>
</organism>
<dbReference type="Proteomes" id="UP000579531">
    <property type="component" value="Unassembled WGS sequence"/>
</dbReference>
<protein>
    <submittedName>
        <fullName evidence="1">Uncharacterized protein</fullName>
    </submittedName>
</protein>
<evidence type="ECO:0000313" key="2">
    <source>
        <dbReference type="Proteomes" id="UP000579531"/>
    </source>
</evidence>
<accession>A0AA89TZ76</accession>
<dbReference type="EMBL" id="JACHLX010000002">
    <property type="protein sequence ID" value="MBB5816475.1"/>
    <property type="molecule type" value="Genomic_DNA"/>
</dbReference>
<dbReference type="AlphaFoldDB" id="A0AA89TZ76"/>
<proteinExistence type="predicted"/>
<sequence length="88" mass="9431">MRSAVRGARHAAKLARFGGPAGGATVPLLSAGKRQLSAGPPRRHPMADAIALAAALREHTERAELPRVLARYERERKAAPLQEAYLTP</sequence>
<keyword evidence="2" id="KW-1185">Reference proteome</keyword>